<dbReference type="OrthoDB" id="1920692at2759"/>
<name>A0A8E2DR60_9APHY</name>
<dbReference type="InterPro" id="IPR017384">
    <property type="entry name" value="NADH_Ub_cplx-1_asu_su-1"/>
</dbReference>
<evidence type="ECO:0000256" key="3">
    <source>
        <dbReference type="ARBA" id="ARBA00009960"/>
    </source>
</evidence>
<keyword evidence="9" id="KW-0249">Electron transport</keyword>
<dbReference type="AlphaFoldDB" id="A0A8E2DR60"/>
<evidence type="ECO:0000313" key="14">
    <source>
        <dbReference type="EMBL" id="OCH94299.1"/>
    </source>
</evidence>
<evidence type="ECO:0000256" key="1">
    <source>
        <dbReference type="ARBA" id="ARBA00003195"/>
    </source>
</evidence>
<dbReference type="GO" id="GO:0005743">
    <property type="term" value="C:mitochondrial inner membrane"/>
    <property type="evidence" value="ECO:0007669"/>
    <property type="project" value="UniProtKB-SubCell"/>
</dbReference>
<evidence type="ECO:0000256" key="6">
    <source>
        <dbReference type="ARBA" id="ARBA00022660"/>
    </source>
</evidence>
<evidence type="ECO:0000256" key="7">
    <source>
        <dbReference type="ARBA" id="ARBA00022692"/>
    </source>
</evidence>
<evidence type="ECO:0000256" key="11">
    <source>
        <dbReference type="ARBA" id="ARBA00023128"/>
    </source>
</evidence>
<dbReference type="PANTHER" id="PTHR17098">
    <property type="entry name" value="NADH-UBIQUINONE OXIDOREDUCTASE MWFE SUBUNIT"/>
    <property type="match status" value="1"/>
</dbReference>
<sequence>MPVPWEALIPFGLLVTMFGTGGTLLNASKRAQNQGKPPRYHLDAWENMMMERDKRLTGHPRAQRDEPIAPEGFETSSVWYTEKVSYHYK</sequence>
<organism evidence="14 15">
    <name type="scientific">Obba rivulosa</name>
    <dbReference type="NCBI Taxonomy" id="1052685"/>
    <lineage>
        <taxon>Eukaryota</taxon>
        <taxon>Fungi</taxon>
        <taxon>Dikarya</taxon>
        <taxon>Basidiomycota</taxon>
        <taxon>Agaricomycotina</taxon>
        <taxon>Agaricomycetes</taxon>
        <taxon>Polyporales</taxon>
        <taxon>Gelatoporiaceae</taxon>
        <taxon>Obba</taxon>
    </lineage>
</organism>
<keyword evidence="15" id="KW-1185">Reference proteome</keyword>
<accession>A0A8E2DR60</accession>
<evidence type="ECO:0000256" key="5">
    <source>
        <dbReference type="ARBA" id="ARBA00022448"/>
    </source>
</evidence>
<keyword evidence="10 13" id="KW-1133">Transmembrane helix</keyword>
<keyword evidence="6" id="KW-0679">Respiratory chain</keyword>
<dbReference type="PANTHER" id="PTHR17098:SF2">
    <property type="entry name" value="NADH DEHYDROGENASE [UBIQUINONE] 1 ALPHA SUBCOMPLEX SUBUNIT 1"/>
    <property type="match status" value="1"/>
</dbReference>
<keyword evidence="7 13" id="KW-0812">Transmembrane</keyword>
<protein>
    <recommendedName>
        <fullName evidence="4">NADH dehydrogenase [ubiquinone] 1 alpha subcomplex subunit 1</fullName>
    </recommendedName>
</protein>
<evidence type="ECO:0000256" key="13">
    <source>
        <dbReference type="SAM" id="Phobius"/>
    </source>
</evidence>
<dbReference type="Proteomes" id="UP000250043">
    <property type="component" value="Unassembled WGS sequence"/>
</dbReference>
<evidence type="ECO:0000256" key="10">
    <source>
        <dbReference type="ARBA" id="ARBA00022989"/>
    </source>
</evidence>
<dbReference type="Pfam" id="PF15879">
    <property type="entry name" value="MWFE"/>
    <property type="match status" value="1"/>
</dbReference>
<comment type="subcellular location">
    <subcellularLocation>
        <location evidence="2">Mitochondrion inner membrane</location>
        <topology evidence="2">Single-pass membrane protein</topology>
        <orientation evidence="2">Matrix side</orientation>
    </subcellularLocation>
</comment>
<dbReference type="EMBL" id="KV722345">
    <property type="protein sequence ID" value="OCH94299.1"/>
    <property type="molecule type" value="Genomic_DNA"/>
</dbReference>
<evidence type="ECO:0000256" key="9">
    <source>
        <dbReference type="ARBA" id="ARBA00022982"/>
    </source>
</evidence>
<feature type="transmembrane region" description="Helical" evidence="13">
    <location>
        <begin position="7"/>
        <end position="27"/>
    </location>
</feature>
<keyword evidence="11" id="KW-0496">Mitochondrion</keyword>
<evidence type="ECO:0000313" key="15">
    <source>
        <dbReference type="Proteomes" id="UP000250043"/>
    </source>
</evidence>
<evidence type="ECO:0000256" key="2">
    <source>
        <dbReference type="ARBA" id="ARBA00004298"/>
    </source>
</evidence>
<proteinExistence type="inferred from homology"/>
<evidence type="ECO:0000256" key="12">
    <source>
        <dbReference type="ARBA" id="ARBA00023136"/>
    </source>
</evidence>
<comment type="similarity">
    <text evidence="3">Belongs to the complex I NDUFA1 subunit family.</text>
</comment>
<evidence type="ECO:0000256" key="8">
    <source>
        <dbReference type="ARBA" id="ARBA00022792"/>
    </source>
</evidence>
<keyword evidence="12 13" id="KW-0472">Membrane</keyword>
<comment type="function">
    <text evidence="1">Accessory subunit of the mitochondrial membrane respiratory chain NADH dehydrogenase (Complex I), that is believed not to be involved in catalysis. Complex I functions in the transfer of electrons from NADH to the respiratory chain. The immediate electron acceptor for the enzyme is believed to be ubiquinone.</text>
</comment>
<reference evidence="14 15" key="1">
    <citation type="submission" date="2016-07" db="EMBL/GenBank/DDBJ databases">
        <title>Draft genome of the white-rot fungus Obba rivulosa 3A-2.</title>
        <authorList>
            <consortium name="DOE Joint Genome Institute"/>
            <person name="Miettinen O."/>
            <person name="Riley R."/>
            <person name="Acob R."/>
            <person name="Barry K."/>
            <person name="Cullen D."/>
            <person name="De Vries R."/>
            <person name="Hainaut M."/>
            <person name="Hatakka A."/>
            <person name="Henrissat B."/>
            <person name="Hilden K."/>
            <person name="Kuo R."/>
            <person name="Labutti K."/>
            <person name="Lipzen A."/>
            <person name="Makela M.R."/>
            <person name="Sandor L."/>
            <person name="Spatafora J.W."/>
            <person name="Grigoriev I.V."/>
            <person name="Hibbett D.S."/>
        </authorList>
    </citation>
    <scope>NUCLEOTIDE SEQUENCE [LARGE SCALE GENOMIC DNA]</scope>
    <source>
        <strain evidence="14 15">3A-2</strain>
    </source>
</reference>
<evidence type="ECO:0000256" key="4">
    <source>
        <dbReference type="ARBA" id="ARBA00016392"/>
    </source>
</evidence>
<gene>
    <name evidence="14" type="ORF">OBBRIDRAFT_770028</name>
</gene>
<keyword evidence="8" id="KW-0999">Mitochondrion inner membrane</keyword>
<keyword evidence="5" id="KW-0813">Transport</keyword>